<evidence type="ECO:0000313" key="4">
    <source>
        <dbReference type="Proteomes" id="UP000253226"/>
    </source>
</evidence>
<keyword evidence="2" id="KW-0732">Signal</keyword>
<dbReference type="AlphaFoldDB" id="A0A367VXQ3"/>
<reference evidence="3 4" key="1">
    <citation type="submission" date="2014-07" db="EMBL/GenBank/DDBJ databases">
        <title>Draft genome sequence of Thalassospira profundimaris 35.</title>
        <authorList>
            <person name="Lai Q."/>
            <person name="Shao Z."/>
        </authorList>
    </citation>
    <scope>NUCLEOTIDE SEQUENCE [LARGE SCALE GENOMIC DNA]</scope>
    <source>
        <strain evidence="3 4">35</strain>
    </source>
</reference>
<accession>A0A367VXQ3</accession>
<gene>
    <name evidence="3" type="ORF">TH19_23050</name>
</gene>
<organism evidence="3 4">
    <name type="scientific">Thalassospira profundimaris</name>
    <dbReference type="NCBI Taxonomy" id="502049"/>
    <lineage>
        <taxon>Bacteria</taxon>
        <taxon>Pseudomonadati</taxon>
        <taxon>Pseudomonadota</taxon>
        <taxon>Alphaproteobacteria</taxon>
        <taxon>Rhodospirillales</taxon>
        <taxon>Thalassospiraceae</taxon>
        <taxon>Thalassospira</taxon>
    </lineage>
</organism>
<feature type="chain" id="PRO_5016968557" description="SH3b domain-containing protein" evidence="2">
    <location>
        <begin position="23"/>
        <end position="181"/>
    </location>
</feature>
<feature type="signal peptide" evidence="2">
    <location>
        <begin position="1"/>
        <end position="22"/>
    </location>
</feature>
<protein>
    <recommendedName>
        <fullName evidence="5">SH3b domain-containing protein</fullName>
    </recommendedName>
</protein>
<dbReference type="Proteomes" id="UP000253226">
    <property type="component" value="Unassembled WGS sequence"/>
</dbReference>
<sequence length="181" mass="19336">MKTVIAYFYVASLSLISSSAIADTVTVPPEAWKELSADLRMLDAPTLMMAAQQNPAISGSGSDTENSWTKVTTSKSSPIFTSPNSTNSIGLLEAGTPVEIKTISDGRYAITTDGFEAWVDASAFGIDFGGLAQDVMNGLIEEVARLQQKYSTSQYFVITGFSAELGISPSIAVNFEIRKTK</sequence>
<comment type="caution">
    <text evidence="3">The sequence shown here is derived from an EMBL/GenBank/DDBJ whole genome shotgun (WGS) entry which is preliminary data.</text>
</comment>
<evidence type="ECO:0000313" key="3">
    <source>
        <dbReference type="EMBL" id="RCK29181.1"/>
    </source>
</evidence>
<feature type="region of interest" description="Disordered" evidence="1">
    <location>
        <begin position="55"/>
        <end position="75"/>
    </location>
</feature>
<proteinExistence type="predicted"/>
<evidence type="ECO:0000256" key="1">
    <source>
        <dbReference type="SAM" id="MobiDB-lite"/>
    </source>
</evidence>
<name>A0A367VXQ3_9PROT</name>
<evidence type="ECO:0008006" key="5">
    <source>
        <dbReference type="Google" id="ProtNLM"/>
    </source>
</evidence>
<dbReference type="RefSeq" id="WP_147250815.1">
    <property type="nucleotide sequence ID" value="NZ_JPWF01000041.1"/>
</dbReference>
<evidence type="ECO:0000256" key="2">
    <source>
        <dbReference type="SAM" id="SignalP"/>
    </source>
</evidence>
<dbReference type="EMBL" id="JPWF01000041">
    <property type="protein sequence ID" value="RCK29181.1"/>
    <property type="molecule type" value="Genomic_DNA"/>
</dbReference>